<feature type="transmembrane region" description="Helical" evidence="1">
    <location>
        <begin position="76"/>
        <end position="95"/>
    </location>
</feature>
<name>A0A4Q7L9S6_9BURK</name>
<keyword evidence="3" id="KW-1185">Reference proteome</keyword>
<keyword evidence="1" id="KW-1133">Transmembrane helix</keyword>
<dbReference type="EMBL" id="SGWV01000014">
    <property type="protein sequence ID" value="RZS46764.1"/>
    <property type="molecule type" value="Genomic_DNA"/>
</dbReference>
<keyword evidence="1" id="KW-0812">Transmembrane</keyword>
<evidence type="ECO:0000313" key="3">
    <source>
        <dbReference type="Proteomes" id="UP000293433"/>
    </source>
</evidence>
<dbReference type="Proteomes" id="UP000293433">
    <property type="component" value="Unassembled WGS sequence"/>
</dbReference>
<dbReference type="AlphaFoldDB" id="A0A4Q7L9S6"/>
<dbReference type="InterPro" id="IPR053170">
    <property type="entry name" value="Transcription_regulator"/>
</dbReference>
<proteinExistence type="predicted"/>
<keyword evidence="1" id="KW-0472">Membrane</keyword>
<accession>A0A4Q7L9S6</accession>
<protein>
    <submittedName>
        <fullName evidence="2">Inner membrane protein</fullName>
    </submittedName>
</protein>
<feature type="transmembrane region" description="Helical" evidence="1">
    <location>
        <begin position="107"/>
        <end position="124"/>
    </location>
</feature>
<evidence type="ECO:0000313" key="2">
    <source>
        <dbReference type="EMBL" id="RZS46764.1"/>
    </source>
</evidence>
<reference evidence="2 3" key="1">
    <citation type="submission" date="2019-02" db="EMBL/GenBank/DDBJ databases">
        <title>Genomic Encyclopedia of Type Strains, Phase IV (KMG-IV): sequencing the most valuable type-strain genomes for metagenomic binning, comparative biology and taxonomic classification.</title>
        <authorList>
            <person name="Goeker M."/>
        </authorList>
    </citation>
    <scope>NUCLEOTIDE SEQUENCE [LARGE SCALE GENOMIC DNA]</scope>
    <source>
        <strain evidence="2 3">DSM 10617</strain>
    </source>
</reference>
<sequence>MLAAMDTLTHAISGALLARLLHARTPTSGAQVTASNASPPLWTQVLTGTVAAAFPDIDSFTQFGGDVLYLTQHRGYTHALALVPLWGWLVAWLIAVGLRGRASWRSLYLSACGGIALHIAGDWITPFGTLLGLPFTDTRYGLGVMFIIDLSFTGLLLAGCALAAIWPTRRWPAALGLLATCGWVVLAWVGQQEALAIGQQRAAALGWRDAQVVAMPRPASPFNWTVAVSDGSRYELADLNTRRREPLQAGPDAHFITRFSAPYLPAGQATWRQASRWGDPGAANAAEVAAIARAAWEHPSFAFYRWFAEVPHLVDAGVRADGRCATFGDLRFGFPGREEAPFRYEICLREDGSASRYKRDGASRTPI</sequence>
<comment type="caution">
    <text evidence="2">The sequence shown here is derived from an EMBL/GenBank/DDBJ whole genome shotgun (WGS) entry which is preliminary data.</text>
</comment>
<dbReference type="InterPro" id="IPR007404">
    <property type="entry name" value="YdjM-like"/>
</dbReference>
<evidence type="ECO:0000256" key="1">
    <source>
        <dbReference type="SAM" id="Phobius"/>
    </source>
</evidence>
<feature type="transmembrane region" description="Helical" evidence="1">
    <location>
        <begin position="173"/>
        <end position="190"/>
    </location>
</feature>
<organism evidence="2 3">
    <name type="scientific">Sphaerotilus mobilis</name>
    <dbReference type="NCBI Taxonomy" id="47994"/>
    <lineage>
        <taxon>Bacteria</taxon>
        <taxon>Pseudomonadati</taxon>
        <taxon>Pseudomonadota</taxon>
        <taxon>Betaproteobacteria</taxon>
        <taxon>Burkholderiales</taxon>
        <taxon>Sphaerotilaceae</taxon>
        <taxon>Sphaerotilus</taxon>
    </lineage>
</organism>
<gene>
    <name evidence="2" type="ORF">EV685_4021</name>
</gene>
<feature type="transmembrane region" description="Helical" evidence="1">
    <location>
        <begin position="144"/>
        <end position="166"/>
    </location>
</feature>
<dbReference type="Pfam" id="PF04307">
    <property type="entry name" value="YdjM"/>
    <property type="match status" value="1"/>
</dbReference>
<dbReference type="PANTHER" id="PTHR40031:SF1">
    <property type="entry name" value="MEMBRANE-BOUND METAL-DEPENDENT HYDROLASE"/>
    <property type="match status" value="1"/>
</dbReference>
<dbReference type="PANTHER" id="PTHR40031">
    <property type="entry name" value="HYPOTHETICAL MEMBRANE SPANNING PROTEIN"/>
    <property type="match status" value="1"/>
</dbReference>